<dbReference type="InterPro" id="IPR005825">
    <property type="entry name" value="Ribosomal_uL24_CS"/>
</dbReference>
<protein>
    <submittedName>
        <fullName evidence="9">KOW domain-containing protein</fullName>
    </submittedName>
</protein>
<keyword evidence="2" id="KW-0689">Ribosomal protein</keyword>
<feature type="region of interest" description="Disordered" evidence="4">
    <location>
        <begin position="1"/>
        <end position="26"/>
    </location>
</feature>
<dbReference type="CDD" id="cd06089">
    <property type="entry name" value="KOW_RPL26"/>
    <property type="match status" value="1"/>
</dbReference>
<dbReference type="OrthoDB" id="1688503at2759"/>
<dbReference type="FunFam" id="2.30.30.30:FF:000009">
    <property type="entry name" value="60S ribosomal protein L26"/>
    <property type="match status" value="1"/>
</dbReference>
<proteinExistence type="inferred from homology"/>
<feature type="compositionally biased region" description="Basic residues" evidence="4">
    <location>
        <begin position="12"/>
        <end position="26"/>
    </location>
</feature>
<evidence type="ECO:0000256" key="3">
    <source>
        <dbReference type="ARBA" id="ARBA00023274"/>
    </source>
</evidence>
<dbReference type="InterPro" id="IPR041988">
    <property type="entry name" value="Ribosomal_uL24_KOW"/>
</dbReference>
<dbReference type="Pfam" id="PF16906">
    <property type="entry name" value="Ribosomal_L26"/>
    <property type="match status" value="1"/>
</dbReference>
<dbReference type="SUPFAM" id="SSF50104">
    <property type="entry name" value="Translation proteins SH3-like domain"/>
    <property type="match status" value="1"/>
</dbReference>
<comment type="similarity">
    <text evidence="1">Belongs to the universal ribosomal protein uL24 family.</text>
</comment>
<gene>
    <name evidence="6" type="ORF">DME_LOCUS3975</name>
</gene>
<accession>A0A0N4UR69</accession>
<dbReference type="Gene3D" id="2.30.30.30">
    <property type="match status" value="1"/>
</dbReference>
<evidence type="ECO:0000256" key="4">
    <source>
        <dbReference type="SAM" id="MobiDB-lite"/>
    </source>
</evidence>
<evidence type="ECO:0000313" key="7">
    <source>
        <dbReference type="Proteomes" id="UP000038040"/>
    </source>
</evidence>
<organism evidence="7 9">
    <name type="scientific">Dracunculus medinensis</name>
    <name type="common">Guinea worm</name>
    <dbReference type="NCBI Taxonomy" id="318479"/>
    <lineage>
        <taxon>Eukaryota</taxon>
        <taxon>Metazoa</taxon>
        <taxon>Ecdysozoa</taxon>
        <taxon>Nematoda</taxon>
        <taxon>Chromadorea</taxon>
        <taxon>Rhabditida</taxon>
        <taxon>Spirurina</taxon>
        <taxon>Dracunculoidea</taxon>
        <taxon>Dracunculidae</taxon>
        <taxon>Dracunculus</taxon>
    </lineage>
</organism>
<dbReference type="SMART" id="SM00739">
    <property type="entry name" value="KOW"/>
    <property type="match status" value="1"/>
</dbReference>
<dbReference type="InterPro" id="IPR008991">
    <property type="entry name" value="Translation_prot_SH3-like_sf"/>
</dbReference>
<evidence type="ECO:0000256" key="2">
    <source>
        <dbReference type="ARBA" id="ARBA00022980"/>
    </source>
</evidence>
<evidence type="ECO:0000313" key="8">
    <source>
        <dbReference type="Proteomes" id="UP000274756"/>
    </source>
</evidence>
<evidence type="ECO:0000313" key="6">
    <source>
        <dbReference type="EMBL" id="VDN54002.1"/>
    </source>
</evidence>
<evidence type="ECO:0000259" key="5">
    <source>
        <dbReference type="SMART" id="SM00739"/>
    </source>
</evidence>
<sequence>MKQNQFVSSSARKSRKAHFNAPSHLRRKMMSAPLIKDLRNKHGIRSIPIRRDDEVTVVRGHYRGNSGRVMRVYRKKFVIHIDKITREKANGSTVHIPIHPSKVQIIKLKMDKDRRDLIERKAAGRARVTGLLKGKYSEDTVADE</sequence>
<dbReference type="GO" id="GO:0003723">
    <property type="term" value="F:RNA binding"/>
    <property type="evidence" value="ECO:0007669"/>
    <property type="project" value="InterPro"/>
</dbReference>
<dbReference type="STRING" id="318479.A0A0N4UR69"/>
<dbReference type="PROSITE" id="PS01108">
    <property type="entry name" value="RIBOSOMAL_L24"/>
    <property type="match status" value="1"/>
</dbReference>
<evidence type="ECO:0000313" key="9">
    <source>
        <dbReference type="WBParaSite" id="DME_0001054101-mRNA-1"/>
    </source>
</evidence>
<keyword evidence="8" id="KW-1185">Reference proteome</keyword>
<dbReference type="GO" id="GO:0003735">
    <property type="term" value="F:structural constituent of ribosome"/>
    <property type="evidence" value="ECO:0007669"/>
    <property type="project" value="InterPro"/>
</dbReference>
<dbReference type="PANTHER" id="PTHR11143">
    <property type="entry name" value="60S RIBOSOMAL PROTEIN L26 FAMILY MEMBER"/>
    <property type="match status" value="1"/>
</dbReference>
<dbReference type="EMBL" id="UYYG01000235">
    <property type="protein sequence ID" value="VDN54002.1"/>
    <property type="molecule type" value="Genomic_DNA"/>
</dbReference>
<name>A0A0N4UR69_DRAME</name>
<feature type="domain" description="KOW" evidence="5">
    <location>
        <begin position="48"/>
        <end position="75"/>
    </location>
</feature>
<dbReference type="NCBIfam" id="TIGR01080">
    <property type="entry name" value="rplX_A_E"/>
    <property type="match status" value="1"/>
</dbReference>
<dbReference type="InterPro" id="IPR005756">
    <property type="entry name" value="Ribosomal_uL24_euk/arc"/>
</dbReference>
<reference evidence="9" key="1">
    <citation type="submission" date="2017-02" db="UniProtKB">
        <authorList>
            <consortium name="WormBaseParasite"/>
        </authorList>
    </citation>
    <scope>IDENTIFICATION</scope>
</reference>
<dbReference type="WBParaSite" id="DME_0001054101-mRNA-1">
    <property type="protein sequence ID" value="DME_0001054101-mRNA-1"/>
    <property type="gene ID" value="DME_0001054101"/>
</dbReference>
<evidence type="ECO:0000256" key="1">
    <source>
        <dbReference type="ARBA" id="ARBA00010618"/>
    </source>
</evidence>
<dbReference type="HAMAP" id="MF_01326_A">
    <property type="entry name" value="Ribosomal_uL24_A"/>
    <property type="match status" value="1"/>
</dbReference>
<dbReference type="GO" id="GO:0015934">
    <property type="term" value="C:large ribosomal subunit"/>
    <property type="evidence" value="ECO:0007669"/>
    <property type="project" value="InterPro"/>
</dbReference>
<dbReference type="AlphaFoldDB" id="A0A0N4UR69"/>
<reference evidence="6 8" key="2">
    <citation type="submission" date="2018-11" db="EMBL/GenBank/DDBJ databases">
        <authorList>
            <consortium name="Pathogen Informatics"/>
        </authorList>
    </citation>
    <scope>NUCLEOTIDE SEQUENCE [LARGE SCALE GENOMIC DNA]</scope>
</reference>
<dbReference type="GO" id="GO:0006412">
    <property type="term" value="P:translation"/>
    <property type="evidence" value="ECO:0007669"/>
    <property type="project" value="InterPro"/>
</dbReference>
<dbReference type="InterPro" id="IPR005824">
    <property type="entry name" value="KOW"/>
</dbReference>
<dbReference type="InterPro" id="IPR014722">
    <property type="entry name" value="Rib_uL2_dom2"/>
</dbReference>
<dbReference type="Proteomes" id="UP000274756">
    <property type="component" value="Unassembled WGS sequence"/>
</dbReference>
<dbReference type="Proteomes" id="UP000038040">
    <property type="component" value="Unplaced"/>
</dbReference>
<keyword evidence="3" id="KW-0687">Ribonucleoprotein</keyword>
<dbReference type="Pfam" id="PF00467">
    <property type="entry name" value="KOW"/>
    <property type="match status" value="1"/>
</dbReference>
<feature type="compositionally biased region" description="Polar residues" evidence="4">
    <location>
        <begin position="1"/>
        <end position="11"/>
    </location>
</feature>